<name>A0A0W8FZM8_9ZZZZ</name>
<protein>
    <submittedName>
        <fullName evidence="1">Uncharacterized protein</fullName>
    </submittedName>
</protein>
<gene>
    <name evidence="1" type="ORF">ASZ90_003804</name>
</gene>
<dbReference type="EMBL" id="LNQE01000477">
    <property type="protein sequence ID" value="KUG26359.1"/>
    <property type="molecule type" value="Genomic_DNA"/>
</dbReference>
<sequence length="38" mass="4400">MKDGVNIKSEEIPGIFLIKIDLQRFLLTIFYLTNPGDF</sequence>
<evidence type="ECO:0000313" key="1">
    <source>
        <dbReference type="EMBL" id="KUG26359.1"/>
    </source>
</evidence>
<comment type="caution">
    <text evidence="1">The sequence shown here is derived from an EMBL/GenBank/DDBJ whole genome shotgun (WGS) entry which is preliminary data.</text>
</comment>
<dbReference type="AlphaFoldDB" id="A0A0W8FZM8"/>
<proteinExistence type="predicted"/>
<organism evidence="1">
    <name type="scientific">hydrocarbon metagenome</name>
    <dbReference type="NCBI Taxonomy" id="938273"/>
    <lineage>
        <taxon>unclassified sequences</taxon>
        <taxon>metagenomes</taxon>
        <taxon>ecological metagenomes</taxon>
    </lineage>
</organism>
<reference evidence="1" key="1">
    <citation type="journal article" date="2015" name="Proc. Natl. Acad. Sci. U.S.A.">
        <title>Networks of energetic and metabolic interactions define dynamics in microbial communities.</title>
        <authorList>
            <person name="Embree M."/>
            <person name="Liu J.K."/>
            <person name="Al-Bassam M.M."/>
            <person name="Zengler K."/>
        </authorList>
    </citation>
    <scope>NUCLEOTIDE SEQUENCE</scope>
</reference>
<accession>A0A0W8FZM8</accession>